<dbReference type="PROSITE" id="PS51482">
    <property type="entry name" value="DEGV"/>
    <property type="match status" value="1"/>
</dbReference>
<dbReference type="GO" id="GO:0008289">
    <property type="term" value="F:lipid binding"/>
    <property type="evidence" value="ECO:0007669"/>
    <property type="project" value="UniProtKB-KW"/>
</dbReference>
<comment type="caution">
    <text evidence="2">The sequence shown here is derived from an EMBL/GenBank/DDBJ whole genome shotgun (WGS) entry which is preliminary data.</text>
</comment>
<dbReference type="InterPro" id="IPR003797">
    <property type="entry name" value="DegV"/>
</dbReference>
<keyword evidence="1" id="KW-0446">Lipid-binding</keyword>
<dbReference type="PANTHER" id="PTHR33434">
    <property type="entry name" value="DEGV DOMAIN-CONTAINING PROTEIN DR_1986-RELATED"/>
    <property type="match status" value="1"/>
</dbReference>
<sequence>MIAIVTDSSAHLYRAEAERLGVTIVPMSYSLPGQPAFNESYMDDNGDFERVISQNIGLLRTSQATFSAFMSVFNDLVDSGAQVLCLTISSRLSGTYGNARMSAKETDPENIAVVDSLTTSGGLYLMILEARRMANQGMGLHEIARELRSLRSRVRTTFTVDDITPLRRSGRLGSVRMSISTILNIRPVLMCVDGCIVSRGVVRGRHEQYKTLINSLPATKCRCVVEGFMAETQMAELKLRIEVAGHEVLLRPIGPVLGTHLGMGSLGVSWIDTPDAQ</sequence>
<dbReference type="EMBL" id="DVNK01000044">
    <property type="protein sequence ID" value="HIU47077.1"/>
    <property type="molecule type" value="Genomic_DNA"/>
</dbReference>
<dbReference type="SUPFAM" id="SSF82549">
    <property type="entry name" value="DAK1/DegV-like"/>
    <property type="match status" value="1"/>
</dbReference>
<evidence type="ECO:0000313" key="2">
    <source>
        <dbReference type="EMBL" id="HIU47077.1"/>
    </source>
</evidence>
<name>A0A9D1S594_9FIRM</name>
<dbReference type="InterPro" id="IPR050270">
    <property type="entry name" value="DegV_domain_contain"/>
</dbReference>
<dbReference type="Pfam" id="PF02645">
    <property type="entry name" value="DegV"/>
    <property type="match status" value="1"/>
</dbReference>
<accession>A0A9D1S594</accession>
<dbReference type="PANTHER" id="PTHR33434:SF2">
    <property type="entry name" value="FATTY ACID-BINDING PROTEIN TM_1468"/>
    <property type="match status" value="1"/>
</dbReference>
<dbReference type="Proteomes" id="UP000824123">
    <property type="component" value="Unassembled WGS sequence"/>
</dbReference>
<gene>
    <name evidence="2" type="ORF">IAC59_07440</name>
</gene>
<reference evidence="2" key="1">
    <citation type="submission" date="2020-10" db="EMBL/GenBank/DDBJ databases">
        <authorList>
            <person name="Gilroy R."/>
        </authorList>
    </citation>
    <scope>NUCLEOTIDE SEQUENCE</scope>
    <source>
        <strain evidence="2">ChiSxjej2B14-8506</strain>
    </source>
</reference>
<protein>
    <submittedName>
        <fullName evidence="2">DegV family protein</fullName>
    </submittedName>
</protein>
<reference evidence="2" key="2">
    <citation type="journal article" date="2021" name="PeerJ">
        <title>Extensive microbial diversity within the chicken gut microbiome revealed by metagenomics and culture.</title>
        <authorList>
            <person name="Gilroy R."/>
            <person name="Ravi A."/>
            <person name="Getino M."/>
            <person name="Pursley I."/>
            <person name="Horton D.L."/>
            <person name="Alikhan N.F."/>
            <person name="Baker D."/>
            <person name="Gharbi K."/>
            <person name="Hall N."/>
            <person name="Watson M."/>
            <person name="Adriaenssens E.M."/>
            <person name="Foster-Nyarko E."/>
            <person name="Jarju S."/>
            <person name="Secka A."/>
            <person name="Antonio M."/>
            <person name="Oren A."/>
            <person name="Chaudhuri R.R."/>
            <person name="La Ragione R."/>
            <person name="Hildebrand F."/>
            <person name="Pallen M.J."/>
        </authorList>
    </citation>
    <scope>NUCLEOTIDE SEQUENCE</scope>
    <source>
        <strain evidence="2">ChiSxjej2B14-8506</strain>
    </source>
</reference>
<dbReference type="Gene3D" id="3.40.50.10170">
    <property type="match status" value="1"/>
</dbReference>
<proteinExistence type="predicted"/>
<evidence type="ECO:0000256" key="1">
    <source>
        <dbReference type="ARBA" id="ARBA00023121"/>
    </source>
</evidence>
<dbReference type="Gene3D" id="3.30.1180.10">
    <property type="match status" value="1"/>
</dbReference>
<dbReference type="InterPro" id="IPR043168">
    <property type="entry name" value="DegV_C"/>
</dbReference>
<dbReference type="NCBIfam" id="TIGR00762">
    <property type="entry name" value="DegV"/>
    <property type="match status" value="1"/>
</dbReference>
<dbReference type="AlphaFoldDB" id="A0A9D1S594"/>
<organism evidence="2 3">
    <name type="scientific">Candidatus Fimadaptatus faecigallinarum</name>
    <dbReference type="NCBI Taxonomy" id="2840814"/>
    <lineage>
        <taxon>Bacteria</taxon>
        <taxon>Bacillati</taxon>
        <taxon>Bacillota</taxon>
        <taxon>Clostridia</taxon>
        <taxon>Eubacteriales</taxon>
        <taxon>Candidatus Fimadaptatus</taxon>
    </lineage>
</organism>
<evidence type="ECO:0000313" key="3">
    <source>
        <dbReference type="Proteomes" id="UP000824123"/>
    </source>
</evidence>